<gene>
    <name evidence="2" type="ORF">SAMN05444406_104111</name>
</gene>
<evidence type="ECO:0000256" key="1">
    <source>
        <dbReference type="SAM" id="MobiDB-lite"/>
    </source>
</evidence>
<feature type="region of interest" description="Disordered" evidence="1">
    <location>
        <begin position="32"/>
        <end position="59"/>
    </location>
</feature>
<proteinExistence type="predicted"/>
<dbReference type="OrthoDB" id="1707228at2"/>
<dbReference type="RefSeq" id="WP_092281995.1">
    <property type="nucleotide sequence ID" value="NZ_FOXR01000004.1"/>
</dbReference>
<dbReference type="PROSITE" id="PS51257">
    <property type="entry name" value="PROKAR_LIPOPROTEIN"/>
    <property type="match status" value="1"/>
</dbReference>
<dbReference type="STRING" id="937334.SAMN05444406_104111"/>
<reference evidence="2 3" key="1">
    <citation type="submission" date="2016-10" db="EMBL/GenBank/DDBJ databases">
        <authorList>
            <person name="de Groot N.N."/>
        </authorList>
    </citation>
    <scope>NUCLEOTIDE SEQUENCE [LARGE SCALE GENOMIC DNA]</scope>
    <source>
        <strain evidence="2 3">DSM 20678</strain>
    </source>
</reference>
<sequence length="173" mass="19711">MKLRRSLVLFVCMLLVLIFVVACTQRPVPRQRTENVPRATRWTAPRTPTTPPAPNVTPTRVDNRQYVDRARRIADNVADLKEIQSATCVISGNTAIIGVQFSEQYKGKMTDEIKKKIDQVVKRTDTRINRVAVTADPDMVSRIQDIFRDIGRGRPLSAFVKEINELLNRIQPK</sequence>
<accession>A0A1I5TH01</accession>
<name>A0A1I5TH01_9FIRM</name>
<dbReference type="Pfam" id="PF09580">
    <property type="entry name" value="Spore_YhcN_YlaJ"/>
    <property type="match status" value="1"/>
</dbReference>
<dbReference type="AlphaFoldDB" id="A0A1I5TH01"/>
<dbReference type="InterPro" id="IPR014247">
    <property type="entry name" value="Spore_lipoprot_YhcN/YlaJ"/>
</dbReference>
<dbReference type="Proteomes" id="UP000198577">
    <property type="component" value="Unassembled WGS sequence"/>
</dbReference>
<keyword evidence="3" id="KW-1185">Reference proteome</keyword>
<feature type="compositionally biased region" description="Low complexity" evidence="1">
    <location>
        <begin position="36"/>
        <end position="47"/>
    </location>
</feature>
<evidence type="ECO:0000313" key="3">
    <source>
        <dbReference type="Proteomes" id="UP000198577"/>
    </source>
</evidence>
<dbReference type="InterPro" id="IPR019076">
    <property type="entry name" value="Spore_lipoprot_YhcN/YlaJ-like"/>
</dbReference>
<dbReference type="EMBL" id="FOXR01000004">
    <property type="protein sequence ID" value="SFP81947.1"/>
    <property type="molecule type" value="Genomic_DNA"/>
</dbReference>
<dbReference type="GO" id="GO:0030435">
    <property type="term" value="P:sporulation resulting in formation of a cellular spore"/>
    <property type="evidence" value="ECO:0007669"/>
    <property type="project" value="InterPro"/>
</dbReference>
<dbReference type="NCBIfam" id="TIGR02898">
    <property type="entry name" value="spore_YhcN_YlaJ"/>
    <property type="match status" value="1"/>
</dbReference>
<keyword evidence="2" id="KW-0449">Lipoprotein</keyword>
<organism evidence="2 3">
    <name type="scientific">Caldicoprobacter faecalis</name>
    <dbReference type="NCBI Taxonomy" id="937334"/>
    <lineage>
        <taxon>Bacteria</taxon>
        <taxon>Bacillati</taxon>
        <taxon>Bacillota</taxon>
        <taxon>Clostridia</taxon>
        <taxon>Caldicoprobacterales</taxon>
        <taxon>Caldicoprobacteraceae</taxon>
        <taxon>Caldicoprobacter</taxon>
    </lineage>
</organism>
<protein>
    <submittedName>
        <fullName evidence="2">Sporulation lipoprotein, YhcN/YlaJ family</fullName>
    </submittedName>
</protein>
<evidence type="ECO:0000313" key="2">
    <source>
        <dbReference type="EMBL" id="SFP81947.1"/>
    </source>
</evidence>